<dbReference type="Proteomes" id="UP001251528">
    <property type="component" value="Unassembled WGS sequence"/>
</dbReference>
<accession>A0AAJ0CCE8</accession>
<comment type="caution">
    <text evidence="1">The sequence shown here is derived from an EMBL/GenBank/DDBJ whole genome shotgun (WGS) entry which is preliminary data.</text>
</comment>
<dbReference type="GO" id="GO:0005576">
    <property type="term" value="C:extracellular region"/>
    <property type="evidence" value="ECO:0007669"/>
    <property type="project" value="TreeGrafter"/>
</dbReference>
<gene>
    <name evidence="1" type="ORF">QQS21_012374</name>
</gene>
<dbReference type="AlphaFoldDB" id="A0AAJ0CCE8"/>
<name>A0AAJ0CCE8_9HYPO</name>
<organism evidence="1 2">
    <name type="scientific">Conoideocrella luteorostrata</name>
    <dbReference type="NCBI Taxonomy" id="1105319"/>
    <lineage>
        <taxon>Eukaryota</taxon>
        <taxon>Fungi</taxon>
        <taxon>Dikarya</taxon>
        <taxon>Ascomycota</taxon>
        <taxon>Pezizomycotina</taxon>
        <taxon>Sordariomycetes</taxon>
        <taxon>Hypocreomycetidae</taxon>
        <taxon>Hypocreales</taxon>
        <taxon>Clavicipitaceae</taxon>
        <taxon>Conoideocrella</taxon>
    </lineage>
</organism>
<evidence type="ECO:0000313" key="2">
    <source>
        <dbReference type="Proteomes" id="UP001251528"/>
    </source>
</evidence>
<dbReference type="Pfam" id="PF12296">
    <property type="entry name" value="HsbA"/>
    <property type="match status" value="1"/>
</dbReference>
<dbReference type="EMBL" id="JASWJB010000518">
    <property type="protein sequence ID" value="KAK2589952.1"/>
    <property type="molecule type" value="Genomic_DNA"/>
</dbReference>
<dbReference type="PANTHER" id="PTHR38123">
    <property type="entry name" value="CELL WALL SERINE-THREONINE-RICH GALACTOMANNOPROTEIN MP1 (AFU_ORTHOLOGUE AFUA_4G03240)"/>
    <property type="match status" value="1"/>
</dbReference>
<evidence type="ECO:0000313" key="1">
    <source>
        <dbReference type="EMBL" id="KAK2589952.1"/>
    </source>
</evidence>
<proteinExistence type="predicted"/>
<dbReference type="Gene3D" id="1.20.1280.140">
    <property type="match status" value="1"/>
</dbReference>
<sequence>MALAATAIADGKVITDAMATIKTKTADLGTTVANWKGDLLGALPITIKSAELLKQLKQSTKAAEKSAALTTEESLAVAGATGDLAKVVQSTLKTITDNKPRFDKLIILSPVVLLNLELQHDATEDFSSTVVSKVPAELRPIASGLIKPIDDAFNAAIEKYKKFEIGL</sequence>
<dbReference type="InterPro" id="IPR021054">
    <property type="entry name" value="Cell_wall_mannoprotein_1"/>
</dbReference>
<keyword evidence="2" id="KW-1185">Reference proteome</keyword>
<reference evidence="1" key="1">
    <citation type="submission" date="2023-06" db="EMBL/GenBank/DDBJ databases">
        <title>Conoideocrella luteorostrata (Hypocreales: Clavicipitaceae), a potential biocontrol fungus for elongate hemlock scale in United States Christmas tree production areas.</title>
        <authorList>
            <person name="Barrett H."/>
            <person name="Lovett B."/>
            <person name="Macias A.M."/>
            <person name="Stajich J.E."/>
            <person name="Kasson M.T."/>
        </authorList>
    </citation>
    <scope>NUCLEOTIDE SEQUENCE</scope>
    <source>
        <strain evidence="1">ARSEF 14590</strain>
    </source>
</reference>
<dbReference type="PANTHER" id="PTHR38123:SF4">
    <property type="entry name" value="CELL WALL GALACTOMANNOPROTEIN, PUTATIVE (AFU_ORTHOLOGUE AFUA_4G00870)-RELATED"/>
    <property type="match status" value="1"/>
</dbReference>
<protein>
    <submittedName>
        <fullName evidence="1">Uncharacterized protein</fullName>
    </submittedName>
</protein>